<evidence type="ECO:0000256" key="1">
    <source>
        <dbReference type="SAM" id="SignalP"/>
    </source>
</evidence>
<dbReference type="OrthoDB" id="357294at2"/>
<dbReference type="Proteomes" id="UP000202440">
    <property type="component" value="Chromosome"/>
</dbReference>
<accession>A0A222FLG7</accession>
<name>A0A222FLG7_9GAMM</name>
<feature type="chain" id="PRO_5012036113" evidence="1">
    <location>
        <begin position="22"/>
        <end position="289"/>
    </location>
</feature>
<organism evidence="2 3">
    <name type="scientific">Bacterioplanes sanyensis</name>
    <dbReference type="NCBI Taxonomy" id="1249553"/>
    <lineage>
        <taxon>Bacteria</taxon>
        <taxon>Pseudomonadati</taxon>
        <taxon>Pseudomonadota</taxon>
        <taxon>Gammaproteobacteria</taxon>
        <taxon>Oceanospirillales</taxon>
        <taxon>Oceanospirillaceae</taxon>
        <taxon>Bacterioplanes</taxon>
    </lineage>
</organism>
<dbReference type="PANTHER" id="PTHR40590:SF1">
    <property type="entry name" value="CYTOPLASMIC PROTEIN"/>
    <property type="match status" value="1"/>
</dbReference>
<dbReference type="InterPro" id="IPR047111">
    <property type="entry name" value="YbaP-like"/>
</dbReference>
<dbReference type="EMBL" id="CP022530">
    <property type="protein sequence ID" value="ASP39063.1"/>
    <property type="molecule type" value="Genomic_DNA"/>
</dbReference>
<dbReference type="CDD" id="cd14789">
    <property type="entry name" value="Tiki"/>
    <property type="match status" value="1"/>
</dbReference>
<dbReference type="PANTHER" id="PTHR40590">
    <property type="entry name" value="CYTOPLASMIC PROTEIN-RELATED"/>
    <property type="match status" value="1"/>
</dbReference>
<dbReference type="KEGG" id="bsan:CHH28_10400"/>
<sequence>MIRLLGMVCVAALLWPTSLWAQTFLWQVSKGDQRIWLGGTIHLLKAEDYPLPQEFEHAYSQAQHLVFETDISALGNPQVQQKMAQRMLLQPGQSLPALLNNDARQALIRYVEKNGLSMDQLRDFSPQWVALLITVGELNRLGMNQEGVDAYFDRLAREHGKTIGELESVGEQIEFIATMAEGRESELILQTIADTALLAQQMDGLRDAWRQGDRATLSRLGLDPMRSDYPKVYDSLIVKRNNNWLPKIERLFHQQPNALVLVGALHLVGPDGLLQQLQQKGYHIEYFGD</sequence>
<dbReference type="InterPro" id="IPR002816">
    <property type="entry name" value="TraB/PrgY/GumN_fam"/>
</dbReference>
<dbReference type="Pfam" id="PF01963">
    <property type="entry name" value="TraB_PrgY_gumN"/>
    <property type="match status" value="1"/>
</dbReference>
<proteinExistence type="predicted"/>
<protein>
    <submittedName>
        <fullName evidence="2">TraB/GumN family protein</fullName>
    </submittedName>
</protein>
<keyword evidence="1" id="KW-0732">Signal</keyword>
<gene>
    <name evidence="2" type="ORF">CHH28_10400</name>
</gene>
<dbReference type="AlphaFoldDB" id="A0A222FLG7"/>
<feature type="signal peptide" evidence="1">
    <location>
        <begin position="1"/>
        <end position="21"/>
    </location>
</feature>
<dbReference type="RefSeq" id="WP_094060245.1">
    <property type="nucleotide sequence ID" value="NZ_CP022530.1"/>
</dbReference>
<evidence type="ECO:0000313" key="2">
    <source>
        <dbReference type="EMBL" id="ASP39063.1"/>
    </source>
</evidence>
<reference evidence="2 3" key="1">
    <citation type="submission" date="2017-07" db="EMBL/GenBank/DDBJ databases">
        <title>Annotated genome sequence of Bacterioplanes sanyensis isolated from Red Sea.</title>
        <authorList>
            <person name="Rehman Z.U."/>
        </authorList>
    </citation>
    <scope>NUCLEOTIDE SEQUENCE [LARGE SCALE GENOMIC DNA]</scope>
    <source>
        <strain evidence="2 3">NV9</strain>
    </source>
</reference>
<keyword evidence="3" id="KW-1185">Reference proteome</keyword>
<evidence type="ECO:0000313" key="3">
    <source>
        <dbReference type="Proteomes" id="UP000202440"/>
    </source>
</evidence>